<evidence type="ECO:0000313" key="1">
    <source>
        <dbReference type="EMBL" id="CAG9832512.1"/>
    </source>
</evidence>
<accession>A0A9N9SZ97</accession>
<dbReference type="Proteomes" id="UP001153709">
    <property type="component" value="Chromosome 3"/>
</dbReference>
<gene>
    <name evidence="1" type="ORF">DIABBA_LOCUS5986</name>
</gene>
<sequence length="47" mass="5451">MNCRPRVIPVAQAPPSGNINHELPPPSYDDVMREIRHERARSMISRR</sequence>
<evidence type="ECO:0000313" key="2">
    <source>
        <dbReference type="Proteomes" id="UP001153709"/>
    </source>
</evidence>
<keyword evidence="2" id="KW-1185">Reference proteome</keyword>
<reference evidence="1" key="1">
    <citation type="submission" date="2022-01" db="EMBL/GenBank/DDBJ databases">
        <authorList>
            <person name="King R."/>
        </authorList>
    </citation>
    <scope>NUCLEOTIDE SEQUENCE</scope>
</reference>
<proteinExistence type="predicted"/>
<protein>
    <submittedName>
        <fullName evidence="1">Uncharacterized protein</fullName>
    </submittedName>
</protein>
<name>A0A9N9SZ97_DIABA</name>
<organism evidence="1 2">
    <name type="scientific">Diabrotica balteata</name>
    <name type="common">Banded cucumber beetle</name>
    <dbReference type="NCBI Taxonomy" id="107213"/>
    <lineage>
        <taxon>Eukaryota</taxon>
        <taxon>Metazoa</taxon>
        <taxon>Ecdysozoa</taxon>
        <taxon>Arthropoda</taxon>
        <taxon>Hexapoda</taxon>
        <taxon>Insecta</taxon>
        <taxon>Pterygota</taxon>
        <taxon>Neoptera</taxon>
        <taxon>Endopterygota</taxon>
        <taxon>Coleoptera</taxon>
        <taxon>Polyphaga</taxon>
        <taxon>Cucujiformia</taxon>
        <taxon>Chrysomeloidea</taxon>
        <taxon>Chrysomelidae</taxon>
        <taxon>Galerucinae</taxon>
        <taxon>Diabroticina</taxon>
        <taxon>Diabroticites</taxon>
        <taxon>Diabrotica</taxon>
    </lineage>
</organism>
<dbReference type="EMBL" id="OU898278">
    <property type="protein sequence ID" value="CAG9832512.1"/>
    <property type="molecule type" value="Genomic_DNA"/>
</dbReference>
<dbReference type="AlphaFoldDB" id="A0A9N9SZ97"/>